<organism evidence="2 3">
    <name type="scientific">Hymenobacter antarcticus</name>
    <dbReference type="NCBI Taxonomy" id="486270"/>
    <lineage>
        <taxon>Bacteria</taxon>
        <taxon>Pseudomonadati</taxon>
        <taxon>Bacteroidota</taxon>
        <taxon>Cytophagia</taxon>
        <taxon>Cytophagales</taxon>
        <taxon>Hymenobacteraceae</taxon>
        <taxon>Hymenobacter</taxon>
    </lineage>
</organism>
<feature type="signal peptide" evidence="1">
    <location>
        <begin position="1"/>
        <end position="21"/>
    </location>
</feature>
<keyword evidence="1" id="KW-0732">Signal</keyword>
<reference evidence="3" key="1">
    <citation type="journal article" date="2019" name="Int. J. Syst. Evol. Microbiol.">
        <title>The Global Catalogue of Microorganisms (GCM) 10K type strain sequencing project: providing services to taxonomists for standard genome sequencing and annotation.</title>
        <authorList>
            <consortium name="The Broad Institute Genomics Platform"/>
            <consortium name="The Broad Institute Genome Sequencing Center for Infectious Disease"/>
            <person name="Wu L."/>
            <person name="Ma J."/>
        </authorList>
    </citation>
    <scope>NUCLEOTIDE SEQUENCE [LARGE SCALE GENOMIC DNA]</scope>
    <source>
        <strain evidence="3">JCM 17217</strain>
    </source>
</reference>
<feature type="chain" id="PRO_5047084666" description="Outer membrane protein beta-barrel domain-containing protein" evidence="1">
    <location>
        <begin position="22"/>
        <end position="233"/>
    </location>
</feature>
<evidence type="ECO:0000313" key="2">
    <source>
        <dbReference type="EMBL" id="GAA3964513.1"/>
    </source>
</evidence>
<protein>
    <recommendedName>
        <fullName evidence="4">Outer membrane protein beta-barrel domain-containing protein</fullName>
    </recommendedName>
</protein>
<dbReference type="RefSeq" id="WP_345121426.1">
    <property type="nucleotide sequence ID" value="NZ_BAABDI010000004.1"/>
</dbReference>
<evidence type="ECO:0008006" key="4">
    <source>
        <dbReference type="Google" id="ProtNLM"/>
    </source>
</evidence>
<name>A0ABP7PEW1_9BACT</name>
<sequence>MEWFARVFLLSLALLPLGARAQSVPAPRADTVLRRPAILRLPHNRFVAQYDSRYSIINRHFTTINGLKLGIEFKSRFRTGAAIYFLSTGVPTRRAAPENAAEGAEAELRFRYLAAYAGYALLETKRWEISANLQLGMGSAYVIYENFDGDLDKTPRDFLGVVEPAMAAQLRVFRWAGVGTGVGWRQPVFVPAAIQKELNGPVFYLRANVFLGELIKVMKDKEPLFTQANMRRD</sequence>
<evidence type="ECO:0000313" key="3">
    <source>
        <dbReference type="Proteomes" id="UP001501556"/>
    </source>
</evidence>
<accession>A0ABP7PEW1</accession>
<gene>
    <name evidence="2" type="ORF">GCM10022407_08850</name>
</gene>
<evidence type="ECO:0000256" key="1">
    <source>
        <dbReference type="SAM" id="SignalP"/>
    </source>
</evidence>
<comment type="caution">
    <text evidence="2">The sequence shown here is derived from an EMBL/GenBank/DDBJ whole genome shotgun (WGS) entry which is preliminary data.</text>
</comment>
<proteinExistence type="predicted"/>
<dbReference type="Proteomes" id="UP001501556">
    <property type="component" value="Unassembled WGS sequence"/>
</dbReference>
<keyword evidence="3" id="KW-1185">Reference proteome</keyword>
<dbReference type="EMBL" id="BAABDI010000004">
    <property type="protein sequence ID" value="GAA3964513.1"/>
    <property type="molecule type" value="Genomic_DNA"/>
</dbReference>